<dbReference type="Pfam" id="PF13401">
    <property type="entry name" value="AAA_22"/>
    <property type="match status" value="1"/>
</dbReference>
<dbReference type="RefSeq" id="XP_035668713.1">
    <property type="nucleotide sequence ID" value="XM_035812820.1"/>
</dbReference>
<evidence type="ECO:0000259" key="3">
    <source>
        <dbReference type="Pfam" id="PF13271"/>
    </source>
</evidence>
<feature type="region of interest" description="Disordered" evidence="2">
    <location>
        <begin position="55"/>
        <end position="102"/>
    </location>
</feature>
<organism evidence="5 6">
    <name type="scientific">Branchiostoma floridae</name>
    <name type="common">Florida lancelet</name>
    <name type="synonym">Amphioxus</name>
    <dbReference type="NCBI Taxonomy" id="7739"/>
    <lineage>
        <taxon>Eukaryota</taxon>
        <taxon>Metazoa</taxon>
        <taxon>Chordata</taxon>
        <taxon>Cephalochordata</taxon>
        <taxon>Leptocardii</taxon>
        <taxon>Amphioxiformes</taxon>
        <taxon>Branchiostomatidae</taxon>
        <taxon>Branchiostoma</taxon>
    </lineage>
</organism>
<dbReference type="SUPFAM" id="SSF52540">
    <property type="entry name" value="P-loop containing nucleoside triphosphate hydrolases"/>
    <property type="match status" value="1"/>
</dbReference>
<keyword evidence="5" id="KW-1185">Reference proteome</keyword>
<keyword evidence="1" id="KW-0677">Repeat</keyword>
<dbReference type="AlphaFoldDB" id="A0A9J7KQZ6"/>
<dbReference type="Proteomes" id="UP000001554">
    <property type="component" value="Chromosome 3"/>
</dbReference>
<sequence length="920" mass="104348">MFLETPVLSFKKKSSFLYLKQLWPPRNSQWKYYKVSFQKSPSVAFVAMGTKVSKAKQRSPSISPHPEQHHGTTQAENSSPVGNGVSKDHHSAPKGQPANQMSSQSAAKIVAGCWEKIEQQCAHNQSGTWNSKGKDRVQAGWQEVRIFVSSTFADFHAEREALVKKVFPELREWCEGRQLHLVECDLRWGVPKDSTSQTTISICLEELDRCLKETDGQPFFLAMLGERYGWIPSSEDVSADIRDNFDWVDHLSITHMEVTHGALRPKNPNAAFFLRDPTFLKDIPEEFYGSFVDDDPLCVEQLKELKSRLHLKFPDQTFDYKCNFSDVQAADNKVQLSDLDDFCTQAVEFLKNAFNKKYPEDRLQHDPLSIELLPHDTYMEQKGQLVLGREAEMEKLMQFATGDDVSSSAVPSDSGQAEQGSCPILMVLAQPGTGKSSLMAKFTMEVIQKSDNVLYHFVGCGPDTMDPTNILQRLYKKLHPSGSETEEDNEMSPDQLKEKVQKHLQDFGEKKERLVIIIDAVNQLADQSSTFHLDWLPPTFPSNVRCIVSTTEHPPTLSRLRDRQPPPDELTVPDLDKNTRQDIVTRYFKRYNKALDKEQLELLTSSDGSSNPMWLAIACEELRVYGVFEQVTAKIQSLPPYLEGLLSMVISRVIQEDETRCAEKMLCLLECSQSGLQQTQLLMLLGDPEKATPLPLLTWSQVHRSLKPFLRNTTGHMNLPGMDFCHNSIRQVVQETLLSNQATQQNYHKLLADYYQGQCASQQLVALELPYHLQQAGLHSQLVEFLRKDPRSLKMAMHSRQKYMNAIRCRTYIPPGGFHGGHVAQIVICKMCSMRMQAFTPARTMNKDTCVICGHFTPFKKEQQKVQFCMLHKPPLVAPGQDWCVVCEKPAIALRGRQNDPAYLCMMCSVGISTNRCAKV</sequence>
<dbReference type="GO" id="GO:0016887">
    <property type="term" value="F:ATP hydrolysis activity"/>
    <property type="evidence" value="ECO:0007669"/>
    <property type="project" value="InterPro"/>
</dbReference>
<feature type="domain" description="ORC1/DEAH AAA+ ATPase" evidence="4">
    <location>
        <begin position="421"/>
        <end position="525"/>
    </location>
</feature>
<dbReference type="PANTHER" id="PTHR19860:SF42">
    <property type="entry name" value="RING-TYPE DOMAIN-CONTAINING PROTEIN"/>
    <property type="match status" value="1"/>
</dbReference>
<proteinExistence type="predicted"/>
<dbReference type="GeneID" id="118410916"/>
<dbReference type="OrthoDB" id="2325716at2759"/>
<dbReference type="InterPro" id="IPR049945">
    <property type="entry name" value="AAA_22"/>
</dbReference>
<evidence type="ECO:0000313" key="5">
    <source>
        <dbReference type="Proteomes" id="UP000001554"/>
    </source>
</evidence>
<dbReference type="Pfam" id="PF13271">
    <property type="entry name" value="DUF4062"/>
    <property type="match status" value="1"/>
</dbReference>
<dbReference type="InterPro" id="IPR025139">
    <property type="entry name" value="DUF4062"/>
</dbReference>
<accession>A0A9J7KQZ6</accession>
<evidence type="ECO:0000256" key="1">
    <source>
        <dbReference type="ARBA" id="ARBA00022737"/>
    </source>
</evidence>
<evidence type="ECO:0000259" key="4">
    <source>
        <dbReference type="Pfam" id="PF13401"/>
    </source>
</evidence>
<evidence type="ECO:0000256" key="2">
    <source>
        <dbReference type="SAM" id="MobiDB-lite"/>
    </source>
</evidence>
<evidence type="ECO:0000313" key="6">
    <source>
        <dbReference type="RefSeq" id="XP_035668713.1"/>
    </source>
</evidence>
<dbReference type="OMA" id="TANTCIA"/>
<feature type="compositionally biased region" description="Polar residues" evidence="2">
    <location>
        <begin position="71"/>
        <end position="81"/>
    </location>
</feature>
<dbReference type="GO" id="GO:0080008">
    <property type="term" value="C:Cul4-RING E3 ubiquitin ligase complex"/>
    <property type="evidence" value="ECO:0000318"/>
    <property type="project" value="GO_Central"/>
</dbReference>
<feature type="region of interest" description="Disordered" evidence="2">
    <location>
        <begin position="555"/>
        <end position="574"/>
    </location>
</feature>
<feature type="domain" description="DUF4062" evidence="3">
    <location>
        <begin position="145"/>
        <end position="238"/>
    </location>
</feature>
<name>A0A9J7KQZ6_BRAFL</name>
<protein>
    <submittedName>
        <fullName evidence="6">Telomerase protein component 1-like isoform X1</fullName>
    </submittedName>
</protein>
<dbReference type="InterPro" id="IPR027417">
    <property type="entry name" value="P-loop_NTPase"/>
</dbReference>
<dbReference type="InterPro" id="IPR051191">
    <property type="entry name" value="DCAF12"/>
</dbReference>
<reference evidence="5" key="1">
    <citation type="journal article" date="2020" name="Nat. Ecol. Evol.">
        <title>Deeply conserved synteny resolves early events in vertebrate evolution.</title>
        <authorList>
            <person name="Simakov O."/>
            <person name="Marletaz F."/>
            <person name="Yue J.X."/>
            <person name="O'Connell B."/>
            <person name="Jenkins J."/>
            <person name="Brandt A."/>
            <person name="Calef R."/>
            <person name="Tung C.H."/>
            <person name="Huang T.K."/>
            <person name="Schmutz J."/>
            <person name="Satoh N."/>
            <person name="Yu J.K."/>
            <person name="Putnam N.H."/>
            <person name="Green R.E."/>
            <person name="Rokhsar D.S."/>
        </authorList>
    </citation>
    <scope>NUCLEOTIDE SEQUENCE [LARGE SCALE GENOMIC DNA]</scope>
    <source>
        <strain evidence="5">S238N-H82</strain>
    </source>
</reference>
<gene>
    <name evidence="6" type="primary">LOC118410916</name>
</gene>
<dbReference type="Gene3D" id="3.40.50.300">
    <property type="entry name" value="P-loop containing nucleotide triphosphate hydrolases"/>
    <property type="match status" value="1"/>
</dbReference>
<dbReference type="PANTHER" id="PTHR19860">
    <property type="entry name" value="DDB1- AND CUL4-ASSOCIATED FACTOR 12-RELATED"/>
    <property type="match status" value="1"/>
</dbReference>
<reference evidence="6" key="2">
    <citation type="submission" date="2025-08" db="UniProtKB">
        <authorList>
            <consortium name="RefSeq"/>
        </authorList>
    </citation>
    <scope>IDENTIFICATION</scope>
    <source>
        <strain evidence="6">S238N-H82</strain>
        <tissue evidence="6">Testes</tissue>
    </source>
</reference>
<dbReference type="KEGG" id="bfo:118410916"/>